<dbReference type="SMART" id="SM00332">
    <property type="entry name" value="PP2Cc"/>
    <property type="match status" value="1"/>
</dbReference>
<proteinExistence type="predicted"/>
<evidence type="ECO:0000259" key="4">
    <source>
        <dbReference type="SMART" id="SM00331"/>
    </source>
</evidence>
<evidence type="ECO:0000256" key="2">
    <source>
        <dbReference type="SAM" id="MobiDB-lite"/>
    </source>
</evidence>
<feature type="coiled-coil region" evidence="1">
    <location>
        <begin position="473"/>
        <end position="500"/>
    </location>
</feature>
<comment type="caution">
    <text evidence="6">The sequence shown here is derived from an EMBL/GenBank/DDBJ whole genome shotgun (WGS) entry which is preliminary data.</text>
</comment>
<feature type="compositionally biased region" description="Gly residues" evidence="2">
    <location>
        <begin position="586"/>
        <end position="625"/>
    </location>
</feature>
<feature type="compositionally biased region" description="Low complexity" evidence="2">
    <location>
        <begin position="626"/>
        <end position="666"/>
    </location>
</feature>
<dbReference type="Gene3D" id="3.60.40.10">
    <property type="entry name" value="PPM-type phosphatase domain"/>
    <property type="match status" value="1"/>
</dbReference>
<feature type="domain" description="PPM-type phosphatase" evidence="4">
    <location>
        <begin position="55"/>
        <end position="282"/>
    </location>
</feature>
<reference evidence="6" key="1">
    <citation type="submission" date="2022-06" db="EMBL/GenBank/DDBJ databases">
        <authorList>
            <person name="Dietemann V."/>
            <person name="Ory F."/>
            <person name="Dainat B."/>
            <person name="Oberhansli S."/>
        </authorList>
    </citation>
    <scope>NUCLEOTIDE SEQUENCE</scope>
    <source>
        <strain evidence="6">Ena-SAMPLE-TAB-26-04-2022-14:26:32:270-5432</strain>
    </source>
</reference>
<dbReference type="InterPro" id="IPR001932">
    <property type="entry name" value="PPM-type_phosphatase-like_dom"/>
</dbReference>
<gene>
    <name evidence="6" type="ORF">WJ0W_001787</name>
</gene>
<evidence type="ECO:0000313" key="7">
    <source>
        <dbReference type="Proteomes" id="UP001154322"/>
    </source>
</evidence>
<feature type="transmembrane region" description="Helical" evidence="3">
    <location>
        <begin position="300"/>
        <end position="319"/>
    </location>
</feature>
<evidence type="ECO:0000256" key="1">
    <source>
        <dbReference type="SAM" id="Coils"/>
    </source>
</evidence>
<sequence length="682" mass="74277">MAFGVPGCKEPKKPVQSVRRVASHEQESLQSCVRNRGKAGVRMRKENSDFKTSFVSEAGSFLHNKDYFAYVELDDMACWVVADGLDADREADSAEMVVKSILGRFTEKPTMSPLRLKRYMQEAHEWLREESRRVRLKASLILVVTDYSKIVWAVAGHARLYHFRGGRLFGRSQDQSLAQAMANAGEISDAAIDHHAERHNLLNYMGRPDSFEPFVSKKAPLSDGDVLLLCTPGLWEEVHRLEMLDALEEAKEPEDFTDTLEDVLLSKQRGTVNNYTAVAVYVNKAFKEDPKKKWRQLKKWLIALVILAVAGGGAIYLYAKEAARKAEAAANMIEFQQNADTYMKEGDYAKAVNEYSEARNMAKRLKDRYHRDLFDKKQRLMQLMVDGDGFFKERDFAKALEKYVKAQEEAKPYKEFNHKELEEKIERTNLYMQIMSWVQEGDMKFETQDFVGARSSYQKARRAAIEEGFVDGEKEIRKKLEDAEEKVTGLKREKRLLEGDKLEKKGDQQFAAQDYVGAIDAYSAAQQIYQEIDMLERVLGMERKIDKAVDKLNPPPAAGADASGAGAVPAGTGQTPPAAGANAAGQSGGSGGGSAAASGTGSGAGETAGAANGGAAAGSGSGAGSGRNSDANSGAGAGTNSGRNSDPGSGTNSGTNSGAGSSTNPGMNSGADTGESEEAPTR</sequence>
<dbReference type="Proteomes" id="UP001154322">
    <property type="component" value="Unassembled WGS sequence"/>
</dbReference>
<feature type="coiled-coil region" evidence="1">
    <location>
        <begin position="319"/>
        <end position="368"/>
    </location>
</feature>
<name>A0ABM9FZ59_9BACL</name>
<accession>A0ABM9FZ59</accession>
<feature type="domain" description="PPM-type phosphatase" evidence="5">
    <location>
        <begin position="52"/>
        <end position="280"/>
    </location>
</feature>
<dbReference type="PANTHER" id="PTHR37612:SF20">
    <property type="entry name" value="PER-HEXAMER REPEAT PROTEIN 5-RELATED"/>
    <property type="match status" value="1"/>
</dbReference>
<keyword evidence="1" id="KW-0175">Coiled coil</keyword>
<organism evidence="6 7">
    <name type="scientific">Paenibacillus melissococcoides</name>
    <dbReference type="NCBI Taxonomy" id="2912268"/>
    <lineage>
        <taxon>Bacteria</taxon>
        <taxon>Bacillati</taxon>
        <taxon>Bacillota</taxon>
        <taxon>Bacilli</taxon>
        <taxon>Bacillales</taxon>
        <taxon>Paenibacillaceae</taxon>
        <taxon>Paenibacillus</taxon>
    </lineage>
</organism>
<dbReference type="SUPFAM" id="SSF81606">
    <property type="entry name" value="PP2C-like"/>
    <property type="match status" value="1"/>
</dbReference>
<keyword evidence="3" id="KW-0812">Transmembrane</keyword>
<dbReference type="InterPro" id="IPR036457">
    <property type="entry name" value="PPM-type-like_dom_sf"/>
</dbReference>
<keyword evidence="3" id="KW-0472">Membrane</keyword>
<feature type="compositionally biased region" description="Low complexity" evidence="2">
    <location>
        <begin position="558"/>
        <end position="585"/>
    </location>
</feature>
<keyword evidence="7" id="KW-1185">Reference proteome</keyword>
<evidence type="ECO:0000259" key="5">
    <source>
        <dbReference type="SMART" id="SM00332"/>
    </source>
</evidence>
<keyword evidence="3" id="KW-1133">Transmembrane helix</keyword>
<feature type="region of interest" description="Disordered" evidence="2">
    <location>
        <begin position="550"/>
        <end position="682"/>
    </location>
</feature>
<evidence type="ECO:0000256" key="3">
    <source>
        <dbReference type="SAM" id="Phobius"/>
    </source>
</evidence>
<dbReference type="SMART" id="SM00331">
    <property type="entry name" value="PP2C_SIG"/>
    <property type="match status" value="1"/>
</dbReference>
<dbReference type="EMBL" id="CALYLO010000002">
    <property type="protein sequence ID" value="CAH8244553.1"/>
    <property type="molecule type" value="Genomic_DNA"/>
</dbReference>
<dbReference type="InterPro" id="IPR052258">
    <property type="entry name" value="Diverse_Func_Domain-Protein"/>
</dbReference>
<dbReference type="PANTHER" id="PTHR37612">
    <property type="entry name" value="FIBROIN HEAVY CHAIN FIB-H LIKE PROTEIN"/>
    <property type="match status" value="1"/>
</dbReference>
<protein>
    <submittedName>
        <fullName evidence="6">Serine/threonine protein phosphatase</fullName>
    </submittedName>
</protein>
<evidence type="ECO:0000313" key="6">
    <source>
        <dbReference type="EMBL" id="CAH8244553.1"/>
    </source>
</evidence>